<dbReference type="PANTHER" id="PTHR42765">
    <property type="entry name" value="SOLEUCYL-TRNA SYNTHETASE"/>
    <property type="match status" value="1"/>
</dbReference>
<evidence type="ECO:0000256" key="13">
    <source>
        <dbReference type="SAM" id="MobiDB-lite"/>
    </source>
</evidence>
<dbReference type="HAMAP" id="MF_02002">
    <property type="entry name" value="Ile_tRNA_synth_type1"/>
    <property type="match status" value="1"/>
</dbReference>
<evidence type="ECO:0000313" key="17">
    <source>
        <dbReference type="EMBL" id="EET03159.1"/>
    </source>
</evidence>
<dbReference type="RefSeq" id="WP_004528628.1">
    <property type="nucleotide sequence ID" value="NZ_CM000833.1"/>
</dbReference>
<keyword evidence="6 12" id="KW-0862">Zinc</keyword>
<evidence type="ECO:0000256" key="12">
    <source>
        <dbReference type="HAMAP-Rule" id="MF_02002"/>
    </source>
</evidence>
<dbReference type="EMBL" id="CM000833">
    <property type="protein sequence ID" value="EET03159.1"/>
    <property type="molecule type" value="Genomic_DNA"/>
</dbReference>
<dbReference type="InterPro" id="IPR009008">
    <property type="entry name" value="Val/Leu/Ile-tRNA-synth_edit"/>
</dbReference>
<dbReference type="InterPro" id="IPR014729">
    <property type="entry name" value="Rossmann-like_a/b/a_fold"/>
</dbReference>
<comment type="catalytic activity">
    <reaction evidence="11 12">
        <text>tRNA(Ile) + L-isoleucine + ATP = L-isoleucyl-tRNA(Ile) + AMP + diphosphate</text>
        <dbReference type="Rhea" id="RHEA:11060"/>
        <dbReference type="Rhea" id="RHEA-COMP:9666"/>
        <dbReference type="Rhea" id="RHEA-COMP:9695"/>
        <dbReference type="ChEBI" id="CHEBI:30616"/>
        <dbReference type="ChEBI" id="CHEBI:33019"/>
        <dbReference type="ChEBI" id="CHEBI:58045"/>
        <dbReference type="ChEBI" id="CHEBI:78442"/>
        <dbReference type="ChEBI" id="CHEBI:78528"/>
        <dbReference type="ChEBI" id="CHEBI:456215"/>
        <dbReference type="EC" id="6.1.1.5"/>
    </reaction>
</comment>
<dbReference type="CDD" id="cd07960">
    <property type="entry name" value="Anticodon_Ia_Ile_BEm"/>
    <property type="match status" value="1"/>
</dbReference>
<dbReference type="FunFam" id="3.40.50.620:FF:000042">
    <property type="entry name" value="Isoleucine--tRNA ligase"/>
    <property type="match status" value="1"/>
</dbReference>
<dbReference type="GO" id="GO:0006428">
    <property type="term" value="P:isoleucyl-tRNA aminoacylation"/>
    <property type="evidence" value="ECO:0007669"/>
    <property type="project" value="UniProtKB-UniRule"/>
</dbReference>
<keyword evidence="7 12" id="KW-0067">ATP-binding</keyword>
<feature type="binding site" evidence="12">
    <location>
        <position position="948"/>
    </location>
    <ligand>
        <name>Zn(2+)</name>
        <dbReference type="ChEBI" id="CHEBI:29105"/>
    </ligand>
</feature>
<dbReference type="InterPro" id="IPR033708">
    <property type="entry name" value="Anticodon_Ile_BEm"/>
</dbReference>
<gene>
    <name evidence="17" type="primary">ileS_2</name>
    <name evidence="12" type="synonym">ileS</name>
    <name evidence="17" type="ORF">BURPS1710A_A1020</name>
</gene>
<dbReference type="InterPro" id="IPR002301">
    <property type="entry name" value="Ile-tRNA-ligase"/>
</dbReference>
<evidence type="ECO:0000256" key="5">
    <source>
        <dbReference type="ARBA" id="ARBA00022741"/>
    </source>
</evidence>
<evidence type="ECO:0000256" key="4">
    <source>
        <dbReference type="ARBA" id="ARBA00022723"/>
    </source>
</evidence>
<protein>
    <recommendedName>
        <fullName evidence="12">Isoleucine--tRNA ligase</fullName>
        <ecNumber evidence="12">6.1.1.5</ecNumber>
    </recommendedName>
    <alternativeName>
        <fullName evidence="12">Isoleucyl-tRNA synthetase</fullName>
        <shortName evidence="12">IleRS</shortName>
    </alternativeName>
</protein>
<comment type="domain">
    <text evidence="12">IleRS has two distinct active sites: one for aminoacylation and one for editing. The misactivated valine is translocated from the active site to the editing site, which sterically excludes the correctly activated isoleucine. The single editing site contains two valyl binding pockets, one specific for each substrate (Val-AMP or Val-tRNA(Ile)).</text>
</comment>
<proteinExistence type="inferred from homology"/>
<dbReference type="Gene3D" id="3.40.50.620">
    <property type="entry name" value="HUPs"/>
    <property type="match status" value="2"/>
</dbReference>
<keyword evidence="5 12" id="KW-0547">Nucleotide-binding</keyword>
<sequence>MSEYKETLNLLQTPFPMKGDLPRREPALVERWAAQRVYARMRAAAAGRPPFVLHDGPPYANGDIHIGHAVNKVLKDIVLKSRFAAGYDAQWIPGWDCHGMPIEHRIEQLHGRGLPPAAVQRLCREYAFEQTERQRRDFLRLGLLGDWPHAFRTMDFRTEANELRFLERIRARGLLYRGQKPVNWCVDCQSALAEAELEYARKTSVAIHAGLRVRDPVDFASRFRRRPVLDKPAMLVVWTTTPWTIPGNAAAGVRADAPYGLYDTPGALIVVAQPLADALFASLGVDHALCALARGRELVGLALGQPFFAGRDVPVVEAEFVTLDAGTGIVHLAPAHGAEDAELCRRLGIAGENVVDGAGRFAADLPEIGGLPLADGIARIVAKLRADGTLVREAAFEHAYPHCWRHKTPILFRSTPQWFIGMDIECEQGEADPGRADVTEEAGATGEARKVGKAEEAKEAEEAEEAGPAKTLRASARDAIADVPFYPPSARQRMEAMIDGRPDWCVSRQRTWGVPLPYFVRRDDRSLHPRSARLVEAVAARVERDGIAAWSRLRPAELGVDENAYEKLSDTLDVWFDSGSIHATVYRDAARADTGGYPADLYLEGADQHRGWFGASLMTGCAADGRAPFRAILTHGFVVDGAGRKMSKSLGNTVSPQRIADTRGADILRLWIASTDYAAEMSISDEILERVVETYRRMRNTLRFLLQNVADFDPRDDAVPAGQLLDVDRYALARCREFVDACRSAYARYDFLAVTRLAHGYCAEELGGFYLDALKDRLYASVADGVERRAAQTALHSVLANLLISIAPILSFTAEEAWTVFAGDERDSVFLHTWDEHAPPPDDAALARWAHVRALRPHVTKALEEARGAALIGRSSEAELVVRAPRDVLDALAPLHGELAAVFIVAGVTLETADQIAVAVARTPLARCERCWRHEPSVAAHASGDALCARCRHALSRRARAERSEPRAAVGSR</sequence>
<dbReference type="Gene3D" id="3.90.740.10">
    <property type="entry name" value="Valyl/Leucyl/Isoleucyl-tRNA synthetase, editing domain"/>
    <property type="match status" value="1"/>
</dbReference>
<dbReference type="GO" id="GO:0004822">
    <property type="term" value="F:isoleucine-tRNA ligase activity"/>
    <property type="evidence" value="ECO:0007669"/>
    <property type="project" value="UniProtKB-UniRule"/>
</dbReference>
<evidence type="ECO:0000259" key="16">
    <source>
        <dbReference type="Pfam" id="PF08264"/>
    </source>
</evidence>
<keyword evidence="4 12" id="KW-0479">Metal-binding</keyword>
<evidence type="ECO:0000313" key="18">
    <source>
        <dbReference type="Proteomes" id="UP000001812"/>
    </source>
</evidence>
<dbReference type="InterPro" id="IPR010663">
    <property type="entry name" value="Znf_FPG/IleRS"/>
</dbReference>
<dbReference type="HOGENOM" id="CLU_001493_7_1_4"/>
<dbReference type="GO" id="GO:0005829">
    <property type="term" value="C:cytosol"/>
    <property type="evidence" value="ECO:0007669"/>
    <property type="project" value="TreeGrafter"/>
</dbReference>
<evidence type="ECO:0000259" key="15">
    <source>
        <dbReference type="Pfam" id="PF06827"/>
    </source>
</evidence>
<feature type="binding site" evidence="12">
    <location>
        <position position="931"/>
    </location>
    <ligand>
        <name>Zn(2+)</name>
        <dbReference type="ChEBI" id="CHEBI:29105"/>
    </ligand>
</feature>
<dbReference type="PRINTS" id="PR00984">
    <property type="entry name" value="TRNASYNTHILE"/>
</dbReference>
<feature type="domain" description="Aminoacyl-tRNA synthetase class Ia" evidence="14">
    <location>
        <begin position="28"/>
        <end position="423"/>
    </location>
</feature>
<comment type="cofactor">
    <cofactor evidence="12">
        <name>Zn(2+)</name>
        <dbReference type="ChEBI" id="CHEBI:29105"/>
    </cofactor>
    <text evidence="12">Binds 1 zinc ion per subunit.</text>
</comment>
<dbReference type="GO" id="GO:0000049">
    <property type="term" value="F:tRNA binding"/>
    <property type="evidence" value="ECO:0007669"/>
    <property type="project" value="InterPro"/>
</dbReference>
<evidence type="ECO:0000256" key="2">
    <source>
        <dbReference type="ARBA" id="ARBA00022490"/>
    </source>
</evidence>
<dbReference type="PANTHER" id="PTHR42765:SF1">
    <property type="entry name" value="ISOLEUCINE--TRNA LIGASE, MITOCHONDRIAL"/>
    <property type="match status" value="1"/>
</dbReference>
<dbReference type="NCBIfam" id="TIGR00392">
    <property type="entry name" value="ileS"/>
    <property type="match status" value="1"/>
</dbReference>
<dbReference type="InterPro" id="IPR001412">
    <property type="entry name" value="aa-tRNA-synth_I_CS"/>
</dbReference>
<dbReference type="InterPro" id="IPR023585">
    <property type="entry name" value="Ile-tRNA-ligase_type1"/>
</dbReference>
<dbReference type="SUPFAM" id="SSF50677">
    <property type="entry name" value="ValRS/IleRS/LeuRS editing domain"/>
    <property type="match status" value="1"/>
</dbReference>
<dbReference type="InterPro" id="IPR013155">
    <property type="entry name" value="M/V/L/I-tRNA-synth_anticd-bd"/>
</dbReference>
<evidence type="ECO:0000256" key="7">
    <source>
        <dbReference type="ARBA" id="ARBA00022840"/>
    </source>
</evidence>
<feature type="region of interest" description="Disordered" evidence="13">
    <location>
        <begin position="430"/>
        <end position="473"/>
    </location>
</feature>
<evidence type="ECO:0000259" key="14">
    <source>
        <dbReference type="Pfam" id="PF00133"/>
    </source>
</evidence>
<comment type="function">
    <text evidence="10 12">Catalyzes the attachment of isoleucine to tRNA(Ile). As IleRS can inadvertently accommodate and process structurally similar amino acids such as valine, to avoid such errors it has two additional distinct tRNA(Ile)-dependent editing activities. One activity is designated as 'pretransfer' editing and involves the hydrolysis of activated Val-AMP. The other activity is designated 'posttransfer' editing and involves deacylation of mischarged Val-tRNA(Ile).</text>
</comment>
<feature type="binding site" evidence="12">
    <location>
        <position position="951"/>
    </location>
    <ligand>
        <name>Zn(2+)</name>
        <dbReference type="ChEBI" id="CHEBI:29105"/>
    </ligand>
</feature>
<comment type="subcellular location">
    <subcellularLocation>
        <location evidence="12">Cytoplasm</location>
    </subcellularLocation>
</comment>
<organism evidence="17 18">
    <name type="scientific">Burkholderia pseudomallei 1710a</name>
    <dbReference type="NCBI Taxonomy" id="320371"/>
    <lineage>
        <taxon>Bacteria</taxon>
        <taxon>Pseudomonadati</taxon>
        <taxon>Pseudomonadota</taxon>
        <taxon>Betaproteobacteria</taxon>
        <taxon>Burkholderiales</taxon>
        <taxon>Burkholderiaceae</taxon>
        <taxon>Burkholderia</taxon>
        <taxon>pseudomallei group</taxon>
    </lineage>
</organism>
<feature type="short sequence motif" description="'KMSKS' region" evidence="12">
    <location>
        <begin position="645"/>
        <end position="649"/>
    </location>
</feature>
<evidence type="ECO:0000256" key="10">
    <source>
        <dbReference type="ARBA" id="ARBA00025217"/>
    </source>
</evidence>
<dbReference type="Pfam" id="PF08264">
    <property type="entry name" value="Anticodon_1"/>
    <property type="match status" value="1"/>
</dbReference>
<evidence type="ECO:0000256" key="8">
    <source>
        <dbReference type="ARBA" id="ARBA00022917"/>
    </source>
</evidence>
<reference evidence="18" key="1">
    <citation type="submission" date="2007-08" db="EMBL/GenBank/DDBJ databases">
        <title>Annotation of Burkholderia pseudomallei 1710a.</title>
        <authorList>
            <person name="Harkins D.M."/>
            <person name="DeShazer D."/>
            <person name="Woods D.E."/>
            <person name="Brinkac L.M."/>
            <person name="Brown K.A."/>
            <person name="Hung G.C."/>
            <person name="Tuanyok A."/>
            <person name="Zhang B."/>
            <person name="Nierman W.C."/>
        </authorList>
    </citation>
    <scope>NUCLEOTIDE SEQUENCE [LARGE SCALE GENOMIC DNA]</scope>
    <source>
        <strain evidence="18">1710a</strain>
    </source>
</reference>
<dbReference type="EC" id="6.1.1.5" evidence="12"/>
<evidence type="ECO:0000256" key="11">
    <source>
        <dbReference type="ARBA" id="ARBA00048359"/>
    </source>
</evidence>
<dbReference type="GO" id="GO:0005524">
    <property type="term" value="F:ATP binding"/>
    <property type="evidence" value="ECO:0007669"/>
    <property type="project" value="UniProtKB-UniRule"/>
</dbReference>
<evidence type="ECO:0000256" key="6">
    <source>
        <dbReference type="ARBA" id="ARBA00022833"/>
    </source>
</evidence>
<keyword evidence="8 12" id="KW-0648">Protein biosynthesis</keyword>
<keyword evidence="3 12" id="KW-0436">Ligase</keyword>
<comment type="similarity">
    <text evidence="1 12">Belongs to the class-I aminoacyl-tRNA synthetase family. IleS type 1 subfamily.</text>
</comment>
<dbReference type="GO" id="GO:0008270">
    <property type="term" value="F:zinc ion binding"/>
    <property type="evidence" value="ECO:0007669"/>
    <property type="project" value="UniProtKB-UniRule"/>
</dbReference>
<dbReference type="Gene3D" id="1.10.730.20">
    <property type="match status" value="1"/>
</dbReference>
<dbReference type="InterPro" id="IPR002300">
    <property type="entry name" value="aa-tRNA-synth_Ia"/>
</dbReference>
<keyword evidence="2 12" id="KW-0963">Cytoplasm</keyword>
<reference evidence="17 18" key="2">
    <citation type="submission" date="2009-05" db="EMBL/GenBank/DDBJ databases">
        <authorList>
            <person name="Harkins D.M."/>
            <person name="DeShazer D."/>
            <person name="Woods D.E."/>
            <person name="Brinkac L.M."/>
            <person name="Brown K.A."/>
            <person name="Hung G.C."/>
            <person name="Tuanyok A."/>
            <person name="Zhang B."/>
            <person name="Nierman W.C."/>
        </authorList>
    </citation>
    <scope>NUCLEOTIDE SEQUENCE [LARGE SCALE GENOMIC DNA]</scope>
    <source>
        <strain evidence="17 18">1710a</strain>
    </source>
</reference>
<dbReference type="Pfam" id="PF00133">
    <property type="entry name" value="tRNA-synt_1"/>
    <property type="match status" value="2"/>
</dbReference>
<feature type="domain" description="Methionyl/Valyl/Leucyl/Isoleucyl-tRNA synthetase anticodon-binding" evidence="16">
    <location>
        <begin position="728"/>
        <end position="881"/>
    </location>
</feature>
<evidence type="ECO:0000256" key="3">
    <source>
        <dbReference type="ARBA" id="ARBA00022598"/>
    </source>
</evidence>
<feature type="binding site" evidence="12">
    <location>
        <position position="928"/>
    </location>
    <ligand>
        <name>Zn(2+)</name>
        <dbReference type="ChEBI" id="CHEBI:29105"/>
    </ligand>
</feature>
<name>A0A0E1VST8_BURPE</name>
<feature type="domain" description="Zinc finger FPG/IleRS-type" evidence="15">
    <location>
        <begin position="928"/>
        <end position="953"/>
    </location>
</feature>
<dbReference type="Pfam" id="PF06827">
    <property type="entry name" value="zf-FPG_IleRS"/>
    <property type="match status" value="1"/>
</dbReference>
<dbReference type="PROSITE" id="PS00178">
    <property type="entry name" value="AA_TRNA_LIGASE_I"/>
    <property type="match status" value="1"/>
</dbReference>
<comment type="subunit">
    <text evidence="12">Monomer.</text>
</comment>
<dbReference type="SUPFAM" id="SSF47323">
    <property type="entry name" value="Anticodon-binding domain of a subclass of class I aminoacyl-tRNA synthetases"/>
    <property type="match status" value="1"/>
</dbReference>
<feature type="domain" description="Aminoacyl-tRNA synthetase class Ia" evidence="14">
    <location>
        <begin position="470"/>
        <end position="684"/>
    </location>
</feature>
<feature type="binding site" evidence="12">
    <location>
        <position position="648"/>
    </location>
    <ligand>
        <name>ATP</name>
        <dbReference type="ChEBI" id="CHEBI:30616"/>
    </ligand>
</feature>
<feature type="short sequence motif" description="'HIGH' region" evidence="12">
    <location>
        <begin position="58"/>
        <end position="68"/>
    </location>
</feature>
<accession>A0A0E1VST8</accession>
<feature type="compositionally biased region" description="Basic and acidic residues" evidence="13">
    <location>
        <begin position="447"/>
        <end position="457"/>
    </location>
</feature>
<feature type="binding site" evidence="12">
    <location>
        <position position="604"/>
    </location>
    <ligand>
        <name>L-isoleucyl-5'-AMP</name>
        <dbReference type="ChEBI" id="CHEBI:178002"/>
    </ligand>
</feature>
<evidence type="ECO:0000256" key="9">
    <source>
        <dbReference type="ARBA" id="ARBA00023146"/>
    </source>
</evidence>
<dbReference type="InterPro" id="IPR050081">
    <property type="entry name" value="Ile-tRNA_ligase"/>
</dbReference>
<dbReference type="SUPFAM" id="SSF52374">
    <property type="entry name" value="Nucleotidylyl transferase"/>
    <property type="match status" value="1"/>
</dbReference>
<keyword evidence="9 12" id="KW-0030">Aminoacyl-tRNA synthetase</keyword>
<dbReference type="GO" id="GO:0002161">
    <property type="term" value="F:aminoacyl-tRNA deacylase activity"/>
    <property type="evidence" value="ECO:0007669"/>
    <property type="project" value="InterPro"/>
</dbReference>
<dbReference type="AlphaFoldDB" id="A0A0E1VST8"/>
<dbReference type="Proteomes" id="UP000001812">
    <property type="component" value="Chromosome II"/>
</dbReference>
<evidence type="ECO:0000256" key="1">
    <source>
        <dbReference type="ARBA" id="ARBA00006887"/>
    </source>
</evidence>
<dbReference type="InterPro" id="IPR009080">
    <property type="entry name" value="tRNAsynth_Ia_anticodon-bd"/>
</dbReference>